<dbReference type="Gene3D" id="2.30.29.30">
    <property type="entry name" value="Pleckstrin-homology domain (PH domain)/Phosphotyrosine-binding domain (PTB)"/>
    <property type="match status" value="1"/>
</dbReference>
<dbReference type="PANTHER" id="PTHR14309">
    <property type="entry name" value="EXPRESSED PROTEIN"/>
    <property type="match status" value="1"/>
</dbReference>
<dbReference type="PROSITE" id="PS50003">
    <property type="entry name" value="PH_DOMAIN"/>
    <property type="match status" value="1"/>
</dbReference>
<evidence type="ECO:0000256" key="1">
    <source>
        <dbReference type="ARBA" id="ARBA00004370"/>
    </source>
</evidence>
<dbReference type="FunFam" id="2.30.29.30:FF:000073">
    <property type="entry name" value="Pleckstrin homology domain-containing family B member 2"/>
    <property type="match status" value="1"/>
</dbReference>
<dbReference type="PANTHER" id="PTHR14309:SF8">
    <property type="entry name" value="PLECKSTRIN HOMOLOGY DOMAIN-CONTAINING FAMILY B MEMBER 2"/>
    <property type="match status" value="1"/>
</dbReference>
<dbReference type="InterPro" id="IPR001849">
    <property type="entry name" value="PH_domain"/>
</dbReference>
<dbReference type="OrthoDB" id="2157866at2759"/>
<evidence type="ECO:0000313" key="5">
    <source>
        <dbReference type="Proteomes" id="UP000694569"/>
    </source>
</evidence>
<dbReference type="Proteomes" id="UP000694569">
    <property type="component" value="Unplaced"/>
</dbReference>
<proteinExistence type="predicted"/>
<dbReference type="InterPro" id="IPR039680">
    <property type="entry name" value="PLEKHB1/2"/>
</dbReference>
<name>A0A8C5PA29_9ANUR</name>
<dbReference type="CDD" id="cd13265">
    <property type="entry name" value="PH_evt"/>
    <property type="match status" value="1"/>
</dbReference>
<sequence length="240" mass="26933">MNSKLALEDIDMALKQKKAAEDMAYVKSGWLLRQSTILKRWKKNWFDLWSNGCLIYYSDQEREDMEDRIFMQIDCISIRVGEQCKELNPPEGKSIDCCLQIVCHEGKAINLVAESADDCKAWESALQEARTKTPILAPGLLYDEAIIGSDPPPYSQYDSAPAYGYDYYPGGYPGQGAQVVYTRDGQTFTSYPYQQQGVGVPPGNHIIIRERYYDRDGELAMGMLAGAATGMALGSLFWGF</sequence>
<feature type="domain" description="PH" evidence="3">
    <location>
        <begin position="24"/>
        <end position="131"/>
    </location>
</feature>
<evidence type="ECO:0000256" key="2">
    <source>
        <dbReference type="ARBA" id="ARBA00023136"/>
    </source>
</evidence>
<evidence type="ECO:0000313" key="4">
    <source>
        <dbReference type="Ensembl" id="ENSLLEP00000009055.1"/>
    </source>
</evidence>
<accession>A0A8C5PA29</accession>
<reference evidence="4" key="1">
    <citation type="submission" date="2025-08" db="UniProtKB">
        <authorList>
            <consortium name="Ensembl"/>
        </authorList>
    </citation>
    <scope>IDENTIFICATION</scope>
</reference>
<dbReference type="SUPFAM" id="SSF50729">
    <property type="entry name" value="PH domain-like"/>
    <property type="match status" value="1"/>
</dbReference>
<dbReference type="GO" id="GO:0045595">
    <property type="term" value="P:regulation of cell differentiation"/>
    <property type="evidence" value="ECO:0007669"/>
    <property type="project" value="TreeGrafter"/>
</dbReference>
<keyword evidence="2" id="KW-0472">Membrane</keyword>
<organism evidence="4 5">
    <name type="scientific">Leptobrachium leishanense</name>
    <name type="common">Leishan spiny toad</name>
    <dbReference type="NCBI Taxonomy" id="445787"/>
    <lineage>
        <taxon>Eukaryota</taxon>
        <taxon>Metazoa</taxon>
        <taxon>Chordata</taxon>
        <taxon>Craniata</taxon>
        <taxon>Vertebrata</taxon>
        <taxon>Euteleostomi</taxon>
        <taxon>Amphibia</taxon>
        <taxon>Batrachia</taxon>
        <taxon>Anura</taxon>
        <taxon>Pelobatoidea</taxon>
        <taxon>Megophryidae</taxon>
        <taxon>Leptobrachium</taxon>
    </lineage>
</organism>
<dbReference type="InterPro" id="IPR011993">
    <property type="entry name" value="PH-like_dom_sf"/>
</dbReference>
<comment type="subcellular location">
    <subcellularLocation>
        <location evidence="1">Membrane</location>
    </subcellularLocation>
</comment>
<reference evidence="4" key="2">
    <citation type="submission" date="2025-09" db="UniProtKB">
        <authorList>
            <consortium name="Ensembl"/>
        </authorList>
    </citation>
    <scope>IDENTIFICATION</scope>
</reference>
<dbReference type="SMART" id="SM00233">
    <property type="entry name" value="PH"/>
    <property type="match status" value="1"/>
</dbReference>
<gene>
    <name evidence="4" type="primary">PLEKHB2</name>
</gene>
<dbReference type="GeneTree" id="ENSGT00390000013989"/>
<protein>
    <submittedName>
        <fullName evidence="4">Pleckstrin homology domain containing B2</fullName>
    </submittedName>
</protein>
<evidence type="ECO:0000259" key="3">
    <source>
        <dbReference type="PROSITE" id="PS50003"/>
    </source>
</evidence>
<dbReference type="GO" id="GO:0016020">
    <property type="term" value="C:membrane"/>
    <property type="evidence" value="ECO:0007669"/>
    <property type="project" value="UniProtKB-SubCell"/>
</dbReference>
<dbReference type="AlphaFoldDB" id="A0A8C5PA29"/>
<dbReference type="Pfam" id="PF00169">
    <property type="entry name" value="PH"/>
    <property type="match status" value="1"/>
</dbReference>
<dbReference type="Ensembl" id="ENSLLET00000009406.1">
    <property type="protein sequence ID" value="ENSLLEP00000009055.1"/>
    <property type="gene ID" value="ENSLLEG00000005756.1"/>
</dbReference>
<keyword evidence="5" id="KW-1185">Reference proteome</keyword>